<feature type="transmembrane region" description="Helical" evidence="10">
    <location>
        <begin position="226"/>
        <end position="249"/>
    </location>
</feature>
<dbReference type="Pfam" id="PF06750">
    <property type="entry name" value="A24_N_bact"/>
    <property type="match status" value="1"/>
</dbReference>
<keyword evidence="5 9" id="KW-0812">Transmembrane</keyword>
<evidence type="ECO:0000256" key="4">
    <source>
        <dbReference type="ARBA" id="ARBA00022519"/>
    </source>
</evidence>
<feature type="transmembrane region" description="Helical" evidence="10">
    <location>
        <begin position="270"/>
        <end position="287"/>
    </location>
</feature>
<evidence type="ECO:0000256" key="8">
    <source>
        <dbReference type="RuleBase" id="RU003793"/>
    </source>
</evidence>
<dbReference type="GO" id="GO:0032259">
    <property type="term" value="P:methylation"/>
    <property type="evidence" value="ECO:0007669"/>
    <property type="project" value="UniProtKB-KW"/>
</dbReference>
<dbReference type="InterPro" id="IPR014032">
    <property type="entry name" value="Peptidase_A24A_bac"/>
</dbReference>
<keyword evidence="6 10" id="KW-1133">Transmembrane helix</keyword>
<evidence type="ECO:0000256" key="6">
    <source>
        <dbReference type="ARBA" id="ARBA00022989"/>
    </source>
</evidence>
<evidence type="ECO:0000259" key="11">
    <source>
        <dbReference type="Pfam" id="PF01478"/>
    </source>
</evidence>
<accession>A0A7J0BWW6</accession>
<name>A0A7J0BWW6_9BACT</name>
<feature type="transmembrane region" description="Helical" evidence="10">
    <location>
        <begin position="6"/>
        <end position="26"/>
    </location>
</feature>
<evidence type="ECO:0000256" key="9">
    <source>
        <dbReference type="RuleBase" id="RU003794"/>
    </source>
</evidence>
<evidence type="ECO:0000259" key="12">
    <source>
        <dbReference type="Pfam" id="PF06750"/>
    </source>
</evidence>
<dbReference type="Proteomes" id="UP000503820">
    <property type="component" value="Unassembled WGS sequence"/>
</dbReference>
<dbReference type="GO" id="GO:0004190">
    <property type="term" value="F:aspartic-type endopeptidase activity"/>
    <property type="evidence" value="ECO:0007669"/>
    <property type="project" value="UniProtKB-EC"/>
</dbReference>
<dbReference type="InterPro" id="IPR000045">
    <property type="entry name" value="Prepilin_IV_endopep_pep"/>
</dbReference>
<comment type="similarity">
    <text evidence="2 8">Belongs to the peptidase A24 family.</text>
</comment>
<keyword evidence="3" id="KW-1003">Cell membrane</keyword>
<evidence type="ECO:0000256" key="5">
    <source>
        <dbReference type="ARBA" id="ARBA00022692"/>
    </source>
</evidence>
<keyword evidence="9" id="KW-0808">Transferase</keyword>
<dbReference type="PANTHER" id="PTHR30487:SF0">
    <property type="entry name" value="PREPILIN LEADER PEPTIDASE_N-METHYLTRANSFERASE-RELATED"/>
    <property type="match status" value="1"/>
</dbReference>
<evidence type="ECO:0000256" key="3">
    <source>
        <dbReference type="ARBA" id="ARBA00022475"/>
    </source>
</evidence>
<dbReference type="AlphaFoldDB" id="A0A7J0BWW6"/>
<dbReference type="PANTHER" id="PTHR30487">
    <property type="entry name" value="TYPE 4 PREPILIN-LIKE PROTEINS LEADER PEPTIDE-PROCESSING ENZYME"/>
    <property type="match status" value="1"/>
</dbReference>
<reference evidence="13 14" key="1">
    <citation type="submission" date="2020-05" db="EMBL/GenBank/DDBJ databases">
        <title>Draft genome sequence of Desulfovibrio psychrotolerans JS1T.</title>
        <authorList>
            <person name="Ueno A."/>
            <person name="Tamazawa S."/>
            <person name="Tamamura S."/>
            <person name="Murakami T."/>
            <person name="Kiyama T."/>
            <person name="Inomata H."/>
            <person name="Amano Y."/>
            <person name="Miyakawa K."/>
            <person name="Tamaki H."/>
            <person name="Naganuma T."/>
            <person name="Kaneko K."/>
        </authorList>
    </citation>
    <scope>NUCLEOTIDE SEQUENCE [LARGE SCALE GENOMIC DNA]</scope>
    <source>
        <strain evidence="13 14">JS1</strain>
    </source>
</reference>
<keyword evidence="4" id="KW-0997">Cell inner membrane</keyword>
<evidence type="ECO:0000256" key="1">
    <source>
        <dbReference type="ARBA" id="ARBA00004429"/>
    </source>
</evidence>
<dbReference type="Gene3D" id="1.20.120.1220">
    <property type="match status" value="1"/>
</dbReference>
<organism evidence="13 14">
    <name type="scientific">Desulfovibrio psychrotolerans</name>
    <dbReference type="NCBI Taxonomy" id="415242"/>
    <lineage>
        <taxon>Bacteria</taxon>
        <taxon>Pseudomonadati</taxon>
        <taxon>Thermodesulfobacteriota</taxon>
        <taxon>Desulfovibrionia</taxon>
        <taxon>Desulfovibrionales</taxon>
        <taxon>Desulfovibrionaceae</taxon>
        <taxon>Desulfovibrio</taxon>
    </lineage>
</organism>
<dbReference type="PRINTS" id="PR00864">
    <property type="entry name" value="PREPILNPTASE"/>
</dbReference>
<keyword evidence="9" id="KW-0378">Hydrolase</keyword>
<dbReference type="EC" id="3.4.23.43" evidence="9"/>
<comment type="caution">
    <text evidence="13">The sequence shown here is derived from an EMBL/GenBank/DDBJ whole genome shotgun (WGS) entry which is preliminary data.</text>
</comment>
<comment type="function">
    <text evidence="9">Plays an essential role in type IV pili and type II pseudopili formation by proteolytically removing the leader sequence from substrate proteins and subsequently monomethylating the alpha-amino group of the newly exposed N-terminal phenylalanine.</text>
</comment>
<keyword evidence="14" id="KW-1185">Reference proteome</keyword>
<proteinExistence type="inferred from homology"/>
<comment type="catalytic activity">
    <reaction evidence="9">
        <text>Typically cleaves a -Gly-|-Phe- bond to release an N-terminal, basic peptide of 5-8 residues from type IV prepilin, and then N-methylates the new N-terminal amino group, the methyl donor being S-adenosyl-L-methionine.</text>
        <dbReference type="EC" id="3.4.23.43"/>
    </reaction>
</comment>
<keyword evidence="7 10" id="KW-0472">Membrane</keyword>
<evidence type="ECO:0000256" key="10">
    <source>
        <dbReference type="SAM" id="Phobius"/>
    </source>
</evidence>
<feature type="transmembrane region" description="Helical" evidence="10">
    <location>
        <begin position="160"/>
        <end position="181"/>
    </location>
</feature>
<protein>
    <recommendedName>
        <fullName evidence="9">Prepilin leader peptidase/N-methyltransferase</fullName>
        <ecNumber evidence="9">2.1.1.-</ecNumber>
        <ecNumber evidence="9">3.4.23.43</ecNumber>
    </recommendedName>
</protein>
<dbReference type="GO" id="GO:0005886">
    <property type="term" value="C:plasma membrane"/>
    <property type="evidence" value="ECO:0007669"/>
    <property type="project" value="UniProtKB-SubCell"/>
</dbReference>
<evidence type="ECO:0000313" key="14">
    <source>
        <dbReference type="Proteomes" id="UP000503820"/>
    </source>
</evidence>
<dbReference type="InterPro" id="IPR050882">
    <property type="entry name" value="Prepilin_peptidase/N-MTase"/>
</dbReference>
<keyword evidence="9" id="KW-0489">Methyltransferase</keyword>
<gene>
    <name evidence="13" type="ORF">DSM19430T_28940</name>
</gene>
<dbReference type="GO" id="GO:0008168">
    <property type="term" value="F:methyltransferase activity"/>
    <property type="evidence" value="ECO:0007669"/>
    <property type="project" value="UniProtKB-KW"/>
</dbReference>
<keyword evidence="9" id="KW-0645">Protease</keyword>
<evidence type="ECO:0000313" key="13">
    <source>
        <dbReference type="EMBL" id="GFM38210.1"/>
    </source>
</evidence>
<feature type="transmembrane region" description="Helical" evidence="10">
    <location>
        <begin position="135"/>
        <end position="154"/>
    </location>
</feature>
<comment type="subcellular location">
    <subcellularLocation>
        <location evidence="1">Cell inner membrane</location>
        <topology evidence="1">Multi-pass membrane protein</topology>
    </subcellularLocation>
    <subcellularLocation>
        <location evidence="9">Cell membrane</location>
        <topology evidence="9">Multi-pass membrane protein</topology>
    </subcellularLocation>
</comment>
<dbReference type="RefSeq" id="WP_174410829.1">
    <property type="nucleotide sequence ID" value="NZ_BLVP01000035.1"/>
</dbReference>
<dbReference type="Pfam" id="PF01478">
    <property type="entry name" value="Peptidase_A24"/>
    <property type="match status" value="1"/>
</dbReference>
<keyword evidence="9" id="KW-0511">Multifunctional enzyme</keyword>
<dbReference type="GO" id="GO:0006465">
    <property type="term" value="P:signal peptide processing"/>
    <property type="evidence" value="ECO:0007669"/>
    <property type="project" value="TreeGrafter"/>
</dbReference>
<feature type="domain" description="Prepilin peptidase A24 N-terminal" evidence="12">
    <location>
        <begin position="9"/>
        <end position="102"/>
    </location>
</feature>
<dbReference type="InterPro" id="IPR010627">
    <property type="entry name" value="Prepilin_pept_A24_N"/>
</dbReference>
<evidence type="ECO:0000256" key="2">
    <source>
        <dbReference type="ARBA" id="ARBA00005801"/>
    </source>
</evidence>
<sequence>MLLPILAGVIGLLTGCMYAAVVNRFLAGTREDAHAGALTGSRYRPHSGCRACRARRHGRYALPVLGYLLARGRCPACGTSLPSANLLLPVASCLWAVAAAVQVLPVAAPGSGIGSGVATALGPLPGFSAEMGTALAQWLGLMAVGAILLMASAIDMECYLLPDVLTLPGAVFAFIVSVLPMGMAPEQALLGSVTGAGLLWLMQRAYRLLGTEGVGTGDVKLMLMLGALSGLAGLPVLFTVAAVSALLFHACASLARLLHLAAAARPVRRMIPFGPFLSLGGMVQVLWGERLAAWLS</sequence>
<dbReference type="EMBL" id="BLVP01000035">
    <property type="protein sequence ID" value="GFM38210.1"/>
    <property type="molecule type" value="Genomic_DNA"/>
</dbReference>
<evidence type="ECO:0000256" key="7">
    <source>
        <dbReference type="ARBA" id="ARBA00023136"/>
    </source>
</evidence>
<dbReference type="EC" id="2.1.1.-" evidence="9"/>
<feature type="domain" description="Prepilin type IV endopeptidase peptidase" evidence="11">
    <location>
        <begin position="144"/>
        <end position="248"/>
    </location>
</feature>